<dbReference type="EMBL" id="BSTX01000004">
    <property type="protein sequence ID" value="GLZ80274.1"/>
    <property type="molecule type" value="Genomic_DNA"/>
</dbReference>
<dbReference type="InterPro" id="IPR001647">
    <property type="entry name" value="HTH_TetR"/>
</dbReference>
<dbReference type="Gene3D" id="1.10.10.60">
    <property type="entry name" value="Homeodomain-like"/>
    <property type="match status" value="1"/>
</dbReference>
<evidence type="ECO:0000256" key="2">
    <source>
        <dbReference type="ARBA" id="ARBA00023015"/>
    </source>
</evidence>
<keyword evidence="2" id="KW-0805">Transcription regulation</keyword>
<name>A0A9W6SQR4_9ACTN</name>
<protein>
    <submittedName>
        <fullName evidence="7">Transcriptional regulator, TetR family</fullName>
    </submittedName>
</protein>
<dbReference type="Gene3D" id="1.10.357.10">
    <property type="entry name" value="Tetracycline Repressor, domain 2"/>
    <property type="match status" value="1"/>
</dbReference>
<evidence type="ECO:0000313" key="8">
    <source>
        <dbReference type="Proteomes" id="UP001165079"/>
    </source>
</evidence>
<dbReference type="GO" id="GO:0003700">
    <property type="term" value="F:DNA-binding transcription factor activity"/>
    <property type="evidence" value="ECO:0007669"/>
    <property type="project" value="TreeGrafter"/>
</dbReference>
<evidence type="ECO:0000313" key="7">
    <source>
        <dbReference type="EMBL" id="GLZ80274.1"/>
    </source>
</evidence>
<reference evidence="7" key="1">
    <citation type="submission" date="2023-03" db="EMBL/GenBank/DDBJ databases">
        <title>Actinorhabdospora filicis NBRC 111898.</title>
        <authorList>
            <person name="Ichikawa N."/>
            <person name="Sato H."/>
            <person name="Tonouchi N."/>
        </authorList>
    </citation>
    <scope>NUCLEOTIDE SEQUENCE</scope>
    <source>
        <strain evidence="7">NBRC 111898</strain>
    </source>
</reference>
<dbReference type="PRINTS" id="PR00400">
    <property type="entry name" value="TETREPRESSOR"/>
</dbReference>
<evidence type="ECO:0000256" key="4">
    <source>
        <dbReference type="ARBA" id="ARBA00023163"/>
    </source>
</evidence>
<organism evidence="7 8">
    <name type="scientific">Actinorhabdospora filicis</name>
    <dbReference type="NCBI Taxonomy" id="1785913"/>
    <lineage>
        <taxon>Bacteria</taxon>
        <taxon>Bacillati</taxon>
        <taxon>Actinomycetota</taxon>
        <taxon>Actinomycetes</taxon>
        <taxon>Micromonosporales</taxon>
        <taxon>Micromonosporaceae</taxon>
        <taxon>Actinorhabdospora</taxon>
    </lineage>
</organism>
<dbReference type="InterPro" id="IPR009057">
    <property type="entry name" value="Homeodomain-like_sf"/>
</dbReference>
<feature type="DNA-binding region" description="H-T-H motif" evidence="5">
    <location>
        <begin position="25"/>
        <end position="44"/>
    </location>
</feature>
<accession>A0A9W6SQR4</accession>
<evidence type="ECO:0000259" key="6">
    <source>
        <dbReference type="PROSITE" id="PS50977"/>
    </source>
</evidence>
<keyword evidence="8" id="KW-1185">Reference proteome</keyword>
<keyword evidence="1" id="KW-0678">Repressor</keyword>
<keyword evidence="4" id="KW-0804">Transcription</keyword>
<dbReference type="GO" id="GO:0045892">
    <property type="term" value="P:negative regulation of DNA-templated transcription"/>
    <property type="evidence" value="ECO:0007669"/>
    <property type="project" value="InterPro"/>
</dbReference>
<evidence type="ECO:0000256" key="1">
    <source>
        <dbReference type="ARBA" id="ARBA00022491"/>
    </source>
</evidence>
<keyword evidence="3 5" id="KW-0238">DNA-binding</keyword>
<evidence type="ECO:0000256" key="5">
    <source>
        <dbReference type="PROSITE-ProRule" id="PRU00335"/>
    </source>
</evidence>
<dbReference type="PANTHER" id="PTHR30055">
    <property type="entry name" value="HTH-TYPE TRANSCRIPTIONAL REGULATOR RUTR"/>
    <property type="match status" value="1"/>
</dbReference>
<dbReference type="SUPFAM" id="SSF48498">
    <property type="entry name" value="Tetracyclin repressor-like, C-terminal domain"/>
    <property type="match status" value="1"/>
</dbReference>
<dbReference type="GO" id="GO:0000976">
    <property type="term" value="F:transcription cis-regulatory region binding"/>
    <property type="evidence" value="ECO:0007669"/>
    <property type="project" value="TreeGrafter"/>
</dbReference>
<sequence length="215" mass="24095">MKLDPRLIARTSLGLLNEVGLEGLTMRVVAKELDVRAPALYWHIKGKQELLDEMAEIMFVEAVDGLESPARGETWQDWLLDTARRLRGGMLKYRDGARVFAGTNITHQSMYRTTELTMRTLRDAGFQPFEAARAFRALHHFVIGFTIEEQARIGITYTEGNPYESPLTIDPVRFPLSAAALDELWTEDTDGAFTHGVQLIIDGMAAQLERGAESA</sequence>
<dbReference type="InterPro" id="IPR003012">
    <property type="entry name" value="Tet_transcr_reg_TetR"/>
</dbReference>
<dbReference type="InterPro" id="IPR050109">
    <property type="entry name" value="HTH-type_TetR-like_transc_reg"/>
</dbReference>
<dbReference type="Pfam" id="PF00440">
    <property type="entry name" value="TetR_N"/>
    <property type="match status" value="1"/>
</dbReference>
<gene>
    <name evidence="7" type="ORF">Afil01_50810</name>
</gene>
<evidence type="ECO:0000256" key="3">
    <source>
        <dbReference type="ARBA" id="ARBA00023125"/>
    </source>
</evidence>
<dbReference type="PROSITE" id="PS50977">
    <property type="entry name" value="HTH_TETR_2"/>
    <property type="match status" value="1"/>
</dbReference>
<dbReference type="RefSeq" id="WP_285665430.1">
    <property type="nucleotide sequence ID" value="NZ_BSTX01000004.1"/>
</dbReference>
<dbReference type="PANTHER" id="PTHR30055:SF151">
    <property type="entry name" value="TRANSCRIPTIONAL REGULATORY PROTEIN"/>
    <property type="match status" value="1"/>
</dbReference>
<dbReference type="AlphaFoldDB" id="A0A9W6SQR4"/>
<dbReference type="Proteomes" id="UP001165079">
    <property type="component" value="Unassembled WGS sequence"/>
</dbReference>
<dbReference type="InterPro" id="IPR004111">
    <property type="entry name" value="Repressor_TetR_C"/>
</dbReference>
<dbReference type="InterPro" id="IPR036271">
    <property type="entry name" value="Tet_transcr_reg_TetR-rel_C_sf"/>
</dbReference>
<dbReference type="SUPFAM" id="SSF46689">
    <property type="entry name" value="Homeodomain-like"/>
    <property type="match status" value="1"/>
</dbReference>
<dbReference type="GO" id="GO:0046677">
    <property type="term" value="P:response to antibiotic"/>
    <property type="evidence" value="ECO:0007669"/>
    <property type="project" value="InterPro"/>
</dbReference>
<comment type="caution">
    <text evidence="7">The sequence shown here is derived from an EMBL/GenBank/DDBJ whole genome shotgun (WGS) entry which is preliminary data.</text>
</comment>
<feature type="domain" description="HTH tetR-type" evidence="6">
    <location>
        <begin position="2"/>
        <end position="62"/>
    </location>
</feature>
<dbReference type="Pfam" id="PF02909">
    <property type="entry name" value="TetR_C_1"/>
    <property type="match status" value="1"/>
</dbReference>
<proteinExistence type="predicted"/>